<dbReference type="Proteomes" id="UP000199548">
    <property type="component" value="Unassembled WGS sequence"/>
</dbReference>
<evidence type="ECO:0008006" key="3">
    <source>
        <dbReference type="Google" id="ProtNLM"/>
    </source>
</evidence>
<reference evidence="1 2" key="1">
    <citation type="submission" date="2016-10" db="EMBL/GenBank/DDBJ databases">
        <authorList>
            <person name="de Groot N.N."/>
        </authorList>
    </citation>
    <scope>NUCLEOTIDE SEQUENCE [LARGE SCALE GENOMIC DNA]</scope>
    <source>
        <strain evidence="1 2">LMG 23650</strain>
    </source>
</reference>
<evidence type="ECO:0000313" key="1">
    <source>
        <dbReference type="EMBL" id="SFI53902.1"/>
    </source>
</evidence>
<proteinExistence type="predicted"/>
<dbReference type="EMBL" id="FOQU01000003">
    <property type="protein sequence ID" value="SFI53902.1"/>
    <property type="molecule type" value="Genomic_DNA"/>
</dbReference>
<gene>
    <name evidence="1" type="ORF">SAMN05192543_103508</name>
</gene>
<organism evidence="1 2">
    <name type="scientific">Paraburkholderia megapolitana</name>
    <dbReference type="NCBI Taxonomy" id="420953"/>
    <lineage>
        <taxon>Bacteria</taxon>
        <taxon>Pseudomonadati</taxon>
        <taxon>Pseudomonadota</taxon>
        <taxon>Betaproteobacteria</taxon>
        <taxon>Burkholderiales</taxon>
        <taxon>Burkholderiaceae</taxon>
        <taxon>Paraburkholderia</taxon>
    </lineage>
</organism>
<keyword evidence="2" id="KW-1185">Reference proteome</keyword>
<dbReference type="AlphaFoldDB" id="A0A1I3J0V8"/>
<name>A0A1I3J0V8_9BURK</name>
<protein>
    <recommendedName>
        <fullName evidence="3">Lipoprotein</fullName>
    </recommendedName>
</protein>
<dbReference type="RefSeq" id="WP_266251657.1">
    <property type="nucleotide sequence ID" value="NZ_JAMXWI010000002.1"/>
</dbReference>
<accession>A0A1I3J0V8</accession>
<sequence length="46" mass="4656">MKRLTLTLIAGALLTAALGGCIVVPGPGYYGGGGYYHGYGGGGYYR</sequence>
<evidence type="ECO:0000313" key="2">
    <source>
        <dbReference type="Proteomes" id="UP000199548"/>
    </source>
</evidence>
<dbReference type="PROSITE" id="PS51257">
    <property type="entry name" value="PROKAR_LIPOPROTEIN"/>
    <property type="match status" value="1"/>
</dbReference>